<dbReference type="InterPro" id="IPR036412">
    <property type="entry name" value="HAD-like_sf"/>
</dbReference>
<dbReference type="STRING" id="709015.GCA_000472485_01395"/>
<dbReference type="Pfam" id="PF00702">
    <property type="entry name" value="Hydrolase"/>
    <property type="match status" value="1"/>
</dbReference>
<keyword evidence="2" id="KW-1185">Reference proteome</keyword>
<dbReference type="InterPro" id="IPR006439">
    <property type="entry name" value="HAD-SF_hydro_IA"/>
</dbReference>
<evidence type="ECO:0000313" key="1">
    <source>
        <dbReference type="EMBL" id="ARS35203.1"/>
    </source>
</evidence>
<dbReference type="PANTHER" id="PTHR43481:SF4">
    <property type="entry name" value="GLYCEROL-1-PHOSPHATE PHOSPHOHYDROLASE 1-RELATED"/>
    <property type="match status" value="1"/>
</dbReference>
<dbReference type="GO" id="GO:0050308">
    <property type="term" value="F:sugar-phosphatase activity"/>
    <property type="evidence" value="ECO:0007669"/>
    <property type="project" value="TreeGrafter"/>
</dbReference>
<dbReference type="SFLD" id="SFLDG01129">
    <property type="entry name" value="C1.5:_HAD__Beta-PGM__Phosphata"/>
    <property type="match status" value="1"/>
</dbReference>
<dbReference type="NCBIfam" id="TIGR01509">
    <property type="entry name" value="HAD-SF-IA-v3"/>
    <property type="match status" value="1"/>
</dbReference>
<dbReference type="CDD" id="cd07505">
    <property type="entry name" value="HAD_BPGM-like"/>
    <property type="match status" value="1"/>
</dbReference>
<organism evidence="1 2">
    <name type="scientific">Pontibacter actiniarum</name>
    <dbReference type="NCBI Taxonomy" id="323450"/>
    <lineage>
        <taxon>Bacteria</taxon>
        <taxon>Pseudomonadati</taxon>
        <taxon>Bacteroidota</taxon>
        <taxon>Cytophagia</taxon>
        <taxon>Cytophagales</taxon>
        <taxon>Hymenobacteraceae</taxon>
        <taxon>Pontibacter</taxon>
    </lineage>
</organism>
<dbReference type="InterPro" id="IPR023198">
    <property type="entry name" value="PGP-like_dom2"/>
</dbReference>
<dbReference type="PANTHER" id="PTHR43481">
    <property type="entry name" value="FRUCTOSE-1-PHOSPHATE PHOSPHATASE"/>
    <property type="match status" value="1"/>
</dbReference>
<dbReference type="Gene3D" id="1.10.150.240">
    <property type="entry name" value="Putative phosphatase, domain 2"/>
    <property type="match status" value="1"/>
</dbReference>
<dbReference type="RefSeq" id="WP_025605804.1">
    <property type="nucleotide sequence ID" value="NZ_CP021235.1"/>
</dbReference>
<dbReference type="KEGG" id="pact:CA264_06975"/>
<gene>
    <name evidence="1" type="ORF">CA264_06975</name>
</gene>
<protein>
    <submittedName>
        <fullName evidence="1">Phosphatase</fullName>
    </submittedName>
</protein>
<sequence length="216" mass="23693">MSIEKRESLEYERAMQALLQHSTGKYKAFLYDCDGTLADNMQAHKDTYVKIAAGSGVVIDPAIVDEFAGLPIPAVVEQINARYGSSFDPIVFERLKSELFYEEFIEQTKPVQFVVDHLIAHASKIKIGVVSGGSRKMIQKTLQVLGVDSLVEVLVCAGETPQGKPYPDPFLFAAEQLGVAPELCLVFEDGEPGVQAAEAAGMEWVRVDKIADEVEQ</sequence>
<dbReference type="InterPro" id="IPR051806">
    <property type="entry name" value="HAD-like_SPP"/>
</dbReference>
<name>A0A1X9YQR3_9BACT</name>
<dbReference type="SUPFAM" id="SSF56784">
    <property type="entry name" value="HAD-like"/>
    <property type="match status" value="1"/>
</dbReference>
<dbReference type="Gene3D" id="3.40.50.1000">
    <property type="entry name" value="HAD superfamily/HAD-like"/>
    <property type="match status" value="1"/>
</dbReference>
<dbReference type="EMBL" id="CP021235">
    <property type="protein sequence ID" value="ARS35203.1"/>
    <property type="molecule type" value="Genomic_DNA"/>
</dbReference>
<dbReference type="SFLD" id="SFLDS00003">
    <property type="entry name" value="Haloacid_Dehalogenase"/>
    <property type="match status" value="1"/>
</dbReference>
<reference evidence="2" key="1">
    <citation type="submission" date="2017-05" db="EMBL/GenBank/DDBJ databases">
        <authorList>
            <person name="Ray J."/>
            <person name="Price M."/>
            <person name="Deutschbauer A."/>
        </authorList>
    </citation>
    <scope>NUCLEOTIDE SEQUENCE [LARGE SCALE GENOMIC DNA]</scope>
    <source>
        <strain evidence="2">DSM 19842</strain>
    </source>
</reference>
<dbReference type="OrthoDB" id="9797743at2"/>
<dbReference type="InterPro" id="IPR023214">
    <property type="entry name" value="HAD_sf"/>
</dbReference>
<dbReference type="Proteomes" id="UP000266292">
    <property type="component" value="Chromosome"/>
</dbReference>
<dbReference type="NCBIfam" id="TIGR01549">
    <property type="entry name" value="HAD-SF-IA-v1"/>
    <property type="match status" value="1"/>
</dbReference>
<accession>A0A1X9YQR3</accession>
<dbReference type="AlphaFoldDB" id="A0A1X9YQR3"/>
<evidence type="ECO:0000313" key="2">
    <source>
        <dbReference type="Proteomes" id="UP000266292"/>
    </source>
</evidence>
<proteinExistence type="predicted"/>